<gene>
    <name evidence="14" type="primary">KNAG0F02290</name>
    <name evidence="14" type="ordered locus">KNAG_0F02290</name>
</gene>
<keyword evidence="15" id="KW-1185">Reference proteome</keyword>
<comment type="similarity">
    <text evidence="6">Belongs to the HDDC2 family.</text>
</comment>
<evidence type="ECO:0000256" key="12">
    <source>
        <dbReference type="ARBA" id="ARBA00023285"/>
    </source>
</evidence>
<evidence type="ECO:0000256" key="9">
    <source>
        <dbReference type="ARBA" id="ARBA00022723"/>
    </source>
</evidence>
<dbReference type="EMBL" id="HE978319">
    <property type="protein sequence ID" value="CCK70894.1"/>
    <property type="molecule type" value="Genomic_DNA"/>
</dbReference>
<evidence type="ECO:0000256" key="2">
    <source>
        <dbReference type="ARBA" id="ARBA00001936"/>
    </source>
</evidence>
<dbReference type="PANTHER" id="PTHR11845:SF13">
    <property type="entry name" value="5'-DEOXYNUCLEOTIDASE HDDC2"/>
    <property type="match status" value="1"/>
</dbReference>
<dbReference type="GO" id="GO:0005737">
    <property type="term" value="C:cytoplasm"/>
    <property type="evidence" value="ECO:0007669"/>
    <property type="project" value="TreeGrafter"/>
</dbReference>
<evidence type="ECO:0000256" key="6">
    <source>
        <dbReference type="ARBA" id="ARBA00009999"/>
    </source>
</evidence>
<proteinExistence type="inferred from homology"/>
<dbReference type="GeneID" id="34526609"/>
<evidence type="ECO:0000256" key="3">
    <source>
        <dbReference type="ARBA" id="ARBA00001941"/>
    </source>
</evidence>
<accession>J7S7C2</accession>
<evidence type="ECO:0000256" key="5">
    <source>
        <dbReference type="ARBA" id="ARBA00004074"/>
    </source>
</evidence>
<evidence type="ECO:0000313" key="14">
    <source>
        <dbReference type="EMBL" id="CCK70894.1"/>
    </source>
</evidence>
<dbReference type="GO" id="GO:0002953">
    <property type="term" value="F:5'-deoxynucleotidase activity"/>
    <property type="evidence" value="ECO:0007669"/>
    <property type="project" value="UniProtKB-EC"/>
</dbReference>
<comment type="cofactor">
    <cofactor evidence="3">
        <name>Co(2+)</name>
        <dbReference type="ChEBI" id="CHEBI:48828"/>
    </cofactor>
</comment>
<evidence type="ECO:0000256" key="7">
    <source>
        <dbReference type="ARBA" id="ARBA00011738"/>
    </source>
</evidence>
<evidence type="ECO:0000256" key="1">
    <source>
        <dbReference type="ARBA" id="ARBA00001638"/>
    </source>
</evidence>
<comment type="catalytic activity">
    <reaction evidence="1">
        <text>a 2'-deoxyribonucleoside 5'-phosphate + H2O = a 2'-deoxyribonucleoside + phosphate</text>
        <dbReference type="Rhea" id="RHEA:36167"/>
        <dbReference type="ChEBI" id="CHEBI:15377"/>
        <dbReference type="ChEBI" id="CHEBI:18274"/>
        <dbReference type="ChEBI" id="CHEBI:43474"/>
        <dbReference type="ChEBI" id="CHEBI:65317"/>
        <dbReference type="EC" id="3.1.3.89"/>
    </reaction>
</comment>
<comment type="function">
    <text evidence="5">Catalyzes the dephosphorylation of the nucleoside 5'-monophosphates deoxyadenosine monophosphate (dAMP), deoxycytidine monophosphate (dCMP), deoxyguanosine monophosphate (dGMP) and deoxythymidine monophosphate (dTMP).</text>
</comment>
<dbReference type="Gene3D" id="1.10.3210.10">
    <property type="entry name" value="Hypothetical protein af1432"/>
    <property type="match status" value="1"/>
</dbReference>
<dbReference type="Proteomes" id="UP000006310">
    <property type="component" value="Chromosome 6"/>
</dbReference>
<keyword evidence="9" id="KW-0479">Metal-binding</keyword>
<keyword evidence="11" id="KW-0460">Magnesium</keyword>
<dbReference type="FunFam" id="1.10.3210.10:FF:000011">
    <property type="entry name" value="HD domain-containing protein 2"/>
    <property type="match status" value="1"/>
</dbReference>
<dbReference type="OrthoDB" id="10254258at2759"/>
<dbReference type="AlphaFoldDB" id="J7S7C2"/>
<evidence type="ECO:0000256" key="8">
    <source>
        <dbReference type="ARBA" id="ARBA00012964"/>
    </source>
</evidence>
<organism evidence="14 15">
    <name type="scientific">Huiozyma naganishii (strain ATCC MYA-139 / BCRC 22969 / CBS 8797 / KCTC 17520 / NBRC 10181 / NCYC 3082 / Yp74L-3)</name>
    <name type="common">Yeast</name>
    <name type="synonym">Kazachstania naganishii</name>
    <dbReference type="NCBI Taxonomy" id="1071383"/>
    <lineage>
        <taxon>Eukaryota</taxon>
        <taxon>Fungi</taxon>
        <taxon>Dikarya</taxon>
        <taxon>Ascomycota</taxon>
        <taxon>Saccharomycotina</taxon>
        <taxon>Saccharomycetes</taxon>
        <taxon>Saccharomycetales</taxon>
        <taxon>Saccharomycetaceae</taxon>
        <taxon>Huiozyma</taxon>
    </lineage>
</organism>
<sequence>MATADQPTQTDWDPAEKFPAELLQLSNSKTPLVFFHALTWLKSQRRTGWLQNGIPQESAESISDHMHRMSLMALCLRTGGIDPQKCAMIAMAHDVAECLVGDITPQDKSVTKWEKHLRELKAMQFLCGGLLGSYNAAAAEQLMDRWLDYEEQRCLEAVYCKDLDKFEMLVQCFEYEKQYRGEKKLEQFYSSAKDISTDEVGQWLQALLEERRAFFASLTQ</sequence>
<protein>
    <recommendedName>
        <fullName evidence="8">5'-deoxynucleotidase</fullName>
        <ecNumber evidence="8">3.1.3.89</ecNumber>
    </recommendedName>
</protein>
<dbReference type="GO" id="GO:0009159">
    <property type="term" value="P:deoxyribonucleoside monophosphate catabolic process"/>
    <property type="evidence" value="ECO:0007669"/>
    <property type="project" value="EnsemblFungi"/>
</dbReference>
<dbReference type="RefSeq" id="XP_022465140.1">
    <property type="nucleotide sequence ID" value="XM_022608667.1"/>
</dbReference>
<evidence type="ECO:0000259" key="13">
    <source>
        <dbReference type="Pfam" id="PF13023"/>
    </source>
</evidence>
<dbReference type="Pfam" id="PF13023">
    <property type="entry name" value="HD_3"/>
    <property type="match status" value="1"/>
</dbReference>
<evidence type="ECO:0000256" key="11">
    <source>
        <dbReference type="ARBA" id="ARBA00022842"/>
    </source>
</evidence>
<feature type="domain" description="HD" evidence="13">
    <location>
        <begin position="41"/>
        <end position="197"/>
    </location>
</feature>
<reference evidence="14 15" key="1">
    <citation type="journal article" date="2011" name="Proc. Natl. Acad. Sci. U.S.A.">
        <title>Evolutionary erosion of yeast sex chromosomes by mating-type switching accidents.</title>
        <authorList>
            <person name="Gordon J.L."/>
            <person name="Armisen D."/>
            <person name="Proux-Wera E."/>
            <person name="Oheigeartaigh S.S."/>
            <person name="Byrne K.P."/>
            <person name="Wolfe K.H."/>
        </authorList>
    </citation>
    <scope>NUCLEOTIDE SEQUENCE [LARGE SCALE GENOMIC DNA]</scope>
    <source>
        <strain evidence="15">ATCC MYA-139 / BCRC 22969 / CBS 8797 / CCRC 22969 / KCTC 17520 / NBRC 10181 / NCYC 3082</strain>
    </source>
</reference>
<evidence type="ECO:0000256" key="10">
    <source>
        <dbReference type="ARBA" id="ARBA00022801"/>
    </source>
</evidence>
<dbReference type="eggNOG" id="KOG3197">
    <property type="taxonomic scope" value="Eukaryota"/>
</dbReference>
<dbReference type="SUPFAM" id="SSF109604">
    <property type="entry name" value="HD-domain/PDEase-like"/>
    <property type="match status" value="1"/>
</dbReference>
<dbReference type="PANTHER" id="PTHR11845">
    <property type="entry name" value="5'-DEOXYNUCLEOTIDASE HDDC2"/>
    <property type="match status" value="1"/>
</dbReference>
<evidence type="ECO:0000256" key="4">
    <source>
        <dbReference type="ARBA" id="ARBA00001946"/>
    </source>
</evidence>
<dbReference type="OMA" id="PFFHMLE"/>
<dbReference type="InterPro" id="IPR006674">
    <property type="entry name" value="HD_domain"/>
</dbReference>
<dbReference type="HOGENOM" id="CLU_039453_2_1_1"/>
<comment type="cofactor">
    <cofactor evidence="2">
        <name>Mn(2+)</name>
        <dbReference type="ChEBI" id="CHEBI:29035"/>
    </cofactor>
</comment>
<keyword evidence="12" id="KW-0170">Cobalt</keyword>
<evidence type="ECO:0000313" key="15">
    <source>
        <dbReference type="Proteomes" id="UP000006310"/>
    </source>
</evidence>
<reference evidence="15" key="2">
    <citation type="submission" date="2012-08" db="EMBL/GenBank/DDBJ databases">
        <title>Genome sequence of Kazachstania naganishii.</title>
        <authorList>
            <person name="Gordon J.L."/>
            <person name="Armisen D."/>
            <person name="Proux-Wera E."/>
            <person name="OhEigeartaigh S.S."/>
            <person name="Byrne K.P."/>
            <person name="Wolfe K.H."/>
        </authorList>
    </citation>
    <scope>NUCLEOTIDE SEQUENCE [LARGE SCALE GENOMIC DNA]</scope>
    <source>
        <strain evidence="15">ATCC MYA-139 / BCRC 22969 / CBS 8797 / CCRC 22969 / KCTC 17520 / NBRC 10181 / NCYC 3082</strain>
    </source>
</reference>
<comment type="subunit">
    <text evidence="7">Homodimer.</text>
</comment>
<keyword evidence="10" id="KW-0378">Hydrolase</keyword>
<dbReference type="KEGG" id="kng:KNAG_0F02290"/>
<dbReference type="GO" id="GO:0008253">
    <property type="term" value="F:5'-nucleotidase activity"/>
    <property type="evidence" value="ECO:0007669"/>
    <property type="project" value="EnsemblFungi"/>
</dbReference>
<name>J7S7C2_HUIN7</name>
<dbReference type="EC" id="3.1.3.89" evidence="8"/>
<dbReference type="InterPro" id="IPR039356">
    <property type="entry name" value="YfbR/HDDC2"/>
</dbReference>
<dbReference type="STRING" id="1071383.J7S7C2"/>
<comment type="cofactor">
    <cofactor evidence="4">
        <name>Mg(2+)</name>
        <dbReference type="ChEBI" id="CHEBI:18420"/>
    </cofactor>
</comment>
<dbReference type="GO" id="GO:0046872">
    <property type="term" value="F:metal ion binding"/>
    <property type="evidence" value="ECO:0007669"/>
    <property type="project" value="UniProtKB-KW"/>
</dbReference>